<evidence type="ECO:0000313" key="2">
    <source>
        <dbReference type="EMBL" id="NCI51189.1"/>
    </source>
</evidence>
<dbReference type="EMBL" id="JAACJS010000015">
    <property type="protein sequence ID" value="NCI51189.1"/>
    <property type="molecule type" value="Genomic_DNA"/>
</dbReference>
<keyword evidence="3" id="KW-1185">Reference proteome</keyword>
<evidence type="ECO:0000256" key="1">
    <source>
        <dbReference type="SAM" id="MobiDB-lite"/>
    </source>
</evidence>
<accession>A0ABW9ZVZ5</accession>
<dbReference type="Gene3D" id="3.30.300.20">
    <property type="match status" value="1"/>
</dbReference>
<feature type="region of interest" description="Disordered" evidence="1">
    <location>
        <begin position="20"/>
        <end position="39"/>
    </location>
</feature>
<dbReference type="InterPro" id="IPR003718">
    <property type="entry name" value="OsmC/Ohr_fam"/>
</dbReference>
<protein>
    <submittedName>
        <fullName evidence="2">OsmC family protein</fullName>
    </submittedName>
</protein>
<dbReference type="Pfam" id="PF02566">
    <property type="entry name" value="OsmC"/>
    <property type="match status" value="1"/>
</dbReference>
<name>A0ABW9ZVZ5_9BACT</name>
<dbReference type="SUPFAM" id="SSF82784">
    <property type="entry name" value="OsmC-like"/>
    <property type="match status" value="1"/>
</dbReference>
<dbReference type="InterPro" id="IPR036102">
    <property type="entry name" value="OsmC/Ohrsf"/>
</dbReference>
<gene>
    <name evidence="2" type="ORF">GWC95_14750</name>
</gene>
<evidence type="ECO:0000313" key="3">
    <source>
        <dbReference type="Proteomes" id="UP000753802"/>
    </source>
</evidence>
<organism evidence="2 3">
    <name type="scientific">Sediminibacterium roseum</name>
    <dbReference type="NCBI Taxonomy" id="1978412"/>
    <lineage>
        <taxon>Bacteria</taxon>
        <taxon>Pseudomonadati</taxon>
        <taxon>Bacteroidota</taxon>
        <taxon>Chitinophagia</taxon>
        <taxon>Chitinophagales</taxon>
        <taxon>Chitinophagaceae</taxon>
        <taxon>Sediminibacterium</taxon>
    </lineage>
</organism>
<reference evidence="2 3" key="1">
    <citation type="submission" date="2020-01" db="EMBL/GenBank/DDBJ databases">
        <title>Genome analysis.</title>
        <authorList>
            <person name="Wu S."/>
            <person name="Wang G."/>
        </authorList>
    </citation>
    <scope>NUCLEOTIDE SEQUENCE [LARGE SCALE GENOMIC DNA]</scope>
    <source>
        <strain evidence="2 3">SYL130</strain>
    </source>
</reference>
<dbReference type="PANTHER" id="PTHR39624">
    <property type="entry name" value="PROTEIN INVOLVED IN RIMO-MEDIATED BETA-METHYLTHIOLATION OF RIBOSOMAL PROTEIN S12 YCAO"/>
    <property type="match status" value="1"/>
</dbReference>
<proteinExistence type="predicted"/>
<dbReference type="Proteomes" id="UP000753802">
    <property type="component" value="Unassembled WGS sequence"/>
</dbReference>
<sequence>MTSQIIYKGELRTTATHIQSGTVIETDAPTDNQGKGERFSPTDLVAVALATCMATTMAIKSRTMNIELEGTTIEITKVMASDPRRISQLAVTVKFAKALTLDKKERDILEHTALTCPVARSLHPDVRQEIGFEWNENHN</sequence>
<dbReference type="InterPro" id="IPR015946">
    <property type="entry name" value="KH_dom-like_a/b"/>
</dbReference>
<comment type="caution">
    <text evidence="2">The sequence shown here is derived from an EMBL/GenBank/DDBJ whole genome shotgun (WGS) entry which is preliminary data.</text>
</comment>
<dbReference type="PANTHER" id="PTHR39624:SF2">
    <property type="entry name" value="OSMC-LIKE PROTEIN"/>
    <property type="match status" value="1"/>
</dbReference>
<feature type="compositionally biased region" description="Polar residues" evidence="1">
    <location>
        <begin position="20"/>
        <end position="33"/>
    </location>
</feature>
<dbReference type="RefSeq" id="WP_161819480.1">
    <property type="nucleotide sequence ID" value="NZ_JAACJS010000015.1"/>
</dbReference>